<dbReference type="Proteomes" id="UP001596002">
    <property type="component" value="Unassembled WGS sequence"/>
</dbReference>
<evidence type="ECO:0000256" key="9">
    <source>
        <dbReference type="ARBA" id="ARBA00023136"/>
    </source>
</evidence>
<reference evidence="12" key="1">
    <citation type="journal article" date="2019" name="Int. J. Syst. Evol. Microbiol.">
        <title>The Global Catalogue of Microorganisms (GCM) 10K type strain sequencing project: providing services to taxonomists for standard genome sequencing and annotation.</title>
        <authorList>
            <consortium name="The Broad Institute Genomics Platform"/>
            <consortium name="The Broad Institute Genome Sequencing Center for Infectious Disease"/>
            <person name="Wu L."/>
            <person name="Ma J."/>
        </authorList>
    </citation>
    <scope>NUCLEOTIDE SEQUENCE [LARGE SCALE GENOMIC DNA]</scope>
    <source>
        <strain evidence="12">WYCCWR 12678</strain>
    </source>
</reference>
<evidence type="ECO:0000256" key="1">
    <source>
        <dbReference type="ARBA" id="ARBA00004413"/>
    </source>
</evidence>
<keyword evidence="11" id="KW-0966">Cell projection</keyword>
<name>A0ABV9Q3M4_9BACL</name>
<dbReference type="RefSeq" id="WP_380026731.1">
    <property type="nucleotide sequence ID" value="NZ_JBHSHC010000112.1"/>
</dbReference>
<dbReference type="InterPro" id="IPR012823">
    <property type="entry name" value="Flagell_FliJ"/>
</dbReference>
<evidence type="ECO:0000256" key="7">
    <source>
        <dbReference type="ARBA" id="ARBA00022795"/>
    </source>
</evidence>
<keyword evidence="7" id="KW-1005">Bacterial flagellum biogenesis</keyword>
<evidence type="ECO:0000256" key="3">
    <source>
        <dbReference type="ARBA" id="ARBA00020392"/>
    </source>
</evidence>
<keyword evidence="9" id="KW-0472">Membrane</keyword>
<comment type="caution">
    <text evidence="11">The sequence shown here is derived from an EMBL/GenBank/DDBJ whole genome shotgun (WGS) entry which is preliminary data.</text>
</comment>
<dbReference type="Pfam" id="PF02050">
    <property type="entry name" value="FliJ"/>
    <property type="match status" value="1"/>
</dbReference>
<dbReference type="NCBIfam" id="TIGR02473">
    <property type="entry name" value="flagell_FliJ"/>
    <property type="match status" value="1"/>
</dbReference>
<evidence type="ECO:0000313" key="11">
    <source>
        <dbReference type="EMBL" id="MFC4768786.1"/>
    </source>
</evidence>
<comment type="subcellular location">
    <subcellularLocation>
        <location evidence="1">Cell membrane</location>
        <topology evidence="1">Peripheral membrane protein</topology>
        <orientation evidence="1">Cytoplasmic side</orientation>
    </subcellularLocation>
</comment>
<keyword evidence="10" id="KW-1006">Bacterial flagellum protein export</keyword>
<evidence type="ECO:0000313" key="12">
    <source>
        <dbReference type="Proteomes" id="UP001596002"/>
    </source>
</evidence>
<proteinExistence type="inferred from homology"/>
<evidence type="ECO:0000256" key="10">
    <source>
        <dbReference type="ARBA" id="ARBA00023225"/>
    </source>
</evidence>
<sequence length="147" mass="17559">MSLTLQTIQKINSVKKMLVRQTEWELLEVSKQQSEASELLNRMQDEVDHLHFKFNQKRASGGSAAELAAWGEWLNFQRQMIQDQVALCQKLLEKMESSRCKLAERQRDEEIWQQLKDKQIEIRNEELKRQEQAELDEISLQSRRFRL</sequence>
<keyword evidence="11" id="KW-0282">Flagellum</keyword>
<dbReference type="Gene3D" id="1.10.287.1700">
    <property type="match status" value="1"/>
</dbReference>
<evidence type="ECO:0000256" key="2">
    <source>
        <dbReference type="ARBA" id="ARBA00010004"/>
    </source>
</evidence>
<comment type="similarity">
    <text evidence="2">Belongs to the FliJ family.</text>
</comment>
<keyword evidence="6" id="KW-0145">Chemotaxis</keyword>
<evidence type="ECO:0000256" key="6">
    <source>
        <dbReference type="ARBA" id="ARBA00022500"/>
    </source>
</evidence>
<keyword evidence="12" id="KW-1185">Reference proteome</keyword>
<organism evidence="11 12">
    <name type="scientific">Effusibacillus consociatus</name>
    <dbReference type="NCBI Taxonomy" id="1117041"/>
    <lineage>
        <taxon>Bacteria</taxon>
        <taxon>Bacillati</taxon>
        <taxon>Bacillota</taxon>
        <taxon>Bacilli</taxon>
        <taxon>Bacillales</taxon>
        <taxon>Alicyclobacillaceae</taxon>
        <taxon>Effusibacillus</taxon>
    </lineage>
</organism>
<keyword evidence="4" id="KW-0813">Transport</keyword>
<evidence type="ECO:0000256" key="8">
    <source>
        <dbReference type="ARBA" id="ARBA00022927"/>
    </source>
</evidence>
<keyword evidence="8" id="KW-0653">Protein transport</keyword>
<evidence type="ECO:0000256" key="5">
    <source>
        <dbReference type="ARBA" id="ARBA00022475"/>
    </source>
</evidence>
<evidence type="ECO:0000256" key="4">
    <source>
        <dbReference type="ARBA" id="ARBA00022448"/>
    </source>
</evidence>
<dbReference type="EMBL" id="JBHSHC010000112">
    <property type="protein sequence ID" value="MFC4768786.1"/>
    <property type="molecule type" value="Genomic_DNA"/>
</dbReference>
<keyword evidence="5" id="KW-1003">Cell membrane</keyword>
<dbReference type="InterPro" id="IPR053716">
    <property type="entry name" value="Flag_assembly_chemotaxis_eff"/>
</dbReference>
<protein>
    <recommendedName>
        <fullName evidence="3">Flagellar FliJ protein</fullName>
    </recommendedName>
</protein>
<accession>A0ABV9Q3M4</accession>
<keyword evidence="11" id="KW-0969">Cilium</keyword>
<gene>
    <name evidence="11" type="primary">fliJ</name>
    <name evidence="11" type="ORF">ACFO8Q_15680</name>
</gene>